<organism evidence="1 2">
    <name type="scientific">Falsihalocynthiibacter arcticus</name>
    <dbReference type="NCBI Taxonomy" id="1579316"/>
    <lineage>
        <taxon>Bacteria</taxon>
        <taxon>Pseudomonadati</taxon>
        <taxon>Pseudomonadota</taxon>
        <taxon>Alphaproteobacteria</taxon>
        <taxon>Rhodobacterales</taxon>
        <taxon>Roseobacteraceae</taxon>
        <taxon>Falsihalocynthiibacter</taxon>
    </lineage>
</organism>
<dbReference type="SUPFAM" id="SSF55729">
    <property type="entry name" value="Acyl-CoA N-acyltransferases (Nat)"/>
    <property type="match status" value="1"/>
</dbReference>
<gene>
    <name evidence="1" type="ORF">RC74_12055</name>
</gene>
<dbReference type="AlphaFoldDB" id="A0A126V0T0"/>
<keyword evidence="2" id="KW-1185">Reference proteome</keyword>
<dbReference type="Proteomes" id="UP000070371">
    <property type="component" value="Chromosome"/>
</dbReference>
<name>A0A126V0T0_9RHOB</name>
<evidence type="ECO:0000313" key="1">
    <source>
        <dbReference type="EMBL" id="AML51900.1"/>
    </source>
</evidence>
<evidence type="ECO:0008006" key="3">
    <source>
        <dbReference type="Google" id="ProtNLM"/>
    </source>
</evidence>
<reference evidence="1 2" key="1">
    <citation type="submission" date="2016-02" db="EMBL/GenBank/DDBJ databases">
        <title>Complete genome sequence of Halocynthiibacter arcticus PAMC 20958t from arctic marine sediment.</title>
        <authorList>
            <person name="Lee Y.M."/>
            <person name="Baek K."/>
            <person name="Lee H.K."/>
            <person name="Shin S.C."/>
        </authorList>
    </citation>
    <scope>NUCLEOTIDE SEQUENCE [LARGE SCALE GENOMIC DNA]</scope>
    <source>
        <strain evidence="1">PAMC 20958</strain>
    </source>
</reference>
<accession>A0A126V0T0</accession>
<dbReference type="STRING" id="1579316.RC74_12055"/>
<evidence type="ECO:0000313" key="2">
    <source>
        <dbReference type="Proteomes" id="UP000070371"/>
    </source>
</evidence>
<sequence>MTTNDKNGQKSITLERFSEANAELVLSWRNAKHVRANSISDDPIRLEDHVAFTKSLLEKRRNFFILRLGDEPQGVINVNELGAGVSLWGCYLAGNRAPRPGIFPMMLGISSVIAFKWLNATELRSEVVSSNVPPQKLNAFVGIELVNRSLVVRSSGEKIELQCYRTTRDQWADVRGKLERLMPTQLRYAFEFFADNPQGAIQGYDEVGALRKPRA</sequence>
<protein>
    <recommendedName>
        <fullName evidence="3">N-acetyltransferase domain-containing protein</fullName>
    </recommendedName>
</protein>
<dbReference type="KEGG" id="hat:RC74_12055"/>
<dbReference type="InterPro" id="IPR016181">
    <property type="entry name" value="Acyl_CoA_acyltransferase"/>
</dbReference>
<dbReference type="EMBL" id="CP014327">
    <property type="protein sequence ID" value="AML51900.1"/>
    <property type="molecule type" value="Genomic_DNA"/>
</dbReference>
<dbReference type="OrthoDB" id="5358891at2"/>
<dbReference type="RefSeq" id="WP_038999880.1">
    <property type="nucleotide sequence ID" value="NZ_CP014327.1"/>
</dbReference>
<proteinExistence type="predicted"/>
<dbReference type="Gene3D" id="3.40.630.30">
    <property type="match status" value="1"/>
</dbReference>